<evidence type="ECO:0000259" key="2">
    <source>
        <dbReference type="Pfam" id="PF13403"/>
    </source>
</evidence>
<dbReference type="EMBL" id="CP136704">
    <property type="protein sequence ID" value="WOI32567.1"/>
    <property type="molecule type" value="Genomic_DNA"/>
</dbReference>
<evidence type="ECO:0000313" key="4">
    <source>
        <dbReference type="EMBL" id="WOI32567.1"/>
    </source>
</evidence>
<dbReference type="Pfam" id="PF17963">
    <property type="entry name" value="Big_9"/>
    <property type="match status" value="1"/>
</dbReference>
<dbReference type="Gene3D" id="2.170.16.10">
    <property type="entry name" value="Hedgehog/Intein (Hint) domain"/>
    <property type="match status" value="1"/>
</dbReference>
<feature type="compositionally biased region" description="Low complexity" evidence="1">
    <location>
        <begin position="72"/>
        <end position="95"/>
    </location>
</feature>
<evidence type="ECO:0000313" key="3">
    <source>
        <dbReference type="EMBL" id="PRZ49308.1"/>
    </source>
</evidence>
<feature type="region of interest" description="Disordered" evidence="1">
    <location>
        <begin position="65"/>
        <end position="97"/>
    </location>
</feature>
<proteinExistence type="predicted"/>
<accession>A0A2T1ALW6</accession>
<organism evidence="3 5">
    <name type="scientific">Tritonibacter scottomollicae</name>
    <name type="common">Epibacterium scottomollicae</name>
    <dbReference type="NCBI Taxonomy" id="483013"/>
    <lineage>
        <taxon>Bacteria</taxon>
        <taxon>Pseudomonadati</taxon>
        <taxon>Pseudomonadota</taxon>
        <taxon>Alphaproteobacteria</taxon>
        <taxon>Rhodobacterales</taxon>
        <taxon>Paracoccaceae</taxon>
        <taxon>Tritonibacter</taxon>
    </lineage>
</organism>
<protein>
    <submittedName>
        <fullName evidence="4">Choice-of-anchor L domain-containing protein</fullName>
    </submittedName>
    <submittedName>
        <fullName evidence="3">Hint domain-containing protein</fullName>
    </submittedName>
</protein>
<dbReference type="AlphaFoldDB" id="A0A2T1ALW6"/>
<evidence type="ECO:0000313" key="6">
    <source>
        <dbReference type="Proteomes" id="UP001302666"/>
    </source>
</evidence>
<dbReference type="Pfam" id="PF13403">
    <property type="entry name" value="Hint_2"/>
    <property type="match status" value="1"/>
</dbReference>
<dbReference type="InterPro" id="IPR036844">
    <property type="entry name" value="Hint_dom_sf"/>
</dbReference>
<dbReference type="NCBIfam" id="NF038133">
    <property type="entry name" value="choice_anch_L"/>
    <property type="match status" value="1"/>
</dbReference>
<dbReference type="RefSeq" id="WP_106162388.1">
    <property type="nucleotide sequence ID" value="NZ_CP136704.1"/>
</dbReference>
<feature type="domain" description="Hedgehog/Intein (Hint)" evidence="2">
    <location>
        <begin position="341"/>
        <end position="479"/>
    </location>
</feature>
<reference evidence="3 5" key="1">
    <citation type="submission" date="2018-03" db="EMBL/GenBank/DDBJ databases">
        <title>Genomic Encyclopedia of Archaeal and Bacterial Type Strains, Phase II (KMG-II): from individual species to whole genera.</title>
        <authorList>
            <person name="Goeker M."/>
        </authorList>
    </citation>
    <scope>NUCLEOTIDE SEQUENCE [LARGE SCALE GENOMIC DNA]</scope>
    <source>
        <strain evidence="3 5">DSM 25328</strain>
    </source>
</reference>
<name>A0A2T1ALW6_TRISK</name>
<dbReference type="SUPFAM" id="SSF51294">
    <property type="entry name" value="Hedgehog/intein (Hint) domain"/>
    <property type="match status" value="1"/>
</dbReference>
<evidence type="ECO:0000313" key="5">
    <source>
        <dbReference type="Proteomes" id="UP000237718"/>
    </source>
</evidence>
<dbReference type="InterPro" id="IPR028992">
    <property type="entry name" value="Hedgehog/Intein_dom"/>
</dbReference>
<dbReference type="OrthoDB" id="6305173at2"/>
<dbReference type="EMBL" id="PVUF01000002">
    <property type="protein sequence ID" value="PRZ49308.1"/>
    <property type="molecule type" value="Genomic_DNA"/>
</dbReference>
<gene>
    <name evidence="3" type="ORF">CLV89_10250</name>
    <name evidence="4" type="ORF">R1T40_16645</name>
</gene>
<keyword evidence="6" id="KW-1185">Reference proteome</keyword>
<dbReference type="Proteomes" id="UP001302666">
    <property type="component" value="Chromosome"/>
</dbReference>
<reference evidence="4 6" key="2">
    <citation type="submission" date="2023-10" db="EMBL/GenBank/DDBJ databases">
        <title>Eight complete genome sequences of bacteria isolated from laboratory stock of Giant Kelp gametophytes.</title>
        <authorList>
            <person name="Tolentino B."/>
            <person name="Nuzhdin S."/>
        </authorList>
    </citation>
    <scope>NUCLEOTIDE SEQUENCE [LARGE SCALE GENOMIC DNA]</scope>
    <source>
        <strain evidence="4 6">LC.270.F.C4</strain>
    </source>
</reference>
<dbReference type="InterPro" id="IPR049804">
    <property type="entry name" value="Choice_anch_L"/>
</dbReference>
<sequence>MATAQELPIDTGATADEMAQAMFGNGIVVESASYTGASGASGIYSDGDAVAPNVTPSDSGVILSTGNARDFTNSSGSTNTNTSAGTSTSHGTAGDSDLDEIAGATTYDAAVFEAEFVPEGSTLTMQFVFSSEEYLEYVNSGFNDAVSVWVNGVEAQLVVGDGNITINNINDSSNQDLYVDNPAGTDPFNTEMDGFTITLKLTAPVNPGETNDIKIAIADGGDSSYDSNLLIAGDSVQTALVAGDDEVEVQEGDTVNVDVLANDDQSNGAQLTITHINNQPVTAGSSVTLANGEIVTLNADGTFDISGQDDVDDDETTTFTYTIEDDEGNSDVGFVNVTTTPCFVAGTLIETDQGPVPVEDLTVGMRVLTRDHGGQSIRWIGRSTRVAEGVQAPVRFAANALGEHDEIELSPSHRVLVQSATAEVLFGQDEVLVPAHHLVNDTSIRRRVDGQPVTYFHVLFDRHEVIRGNGLESESYHPGAASLDGLDAETRAEFFALMGDSWRSYKSMSRPTLRSFETKALIGKAQ</sequence>
<dbReference type="Proteomes" id="UP000237718">
    <property type="component" value="Unassembled WGS sequence"/>
</dbReference>
<evidence type="ECO:0000256" key="1">
    <source>
        <dbReference type="SAM" id="MobiDB-lite"/>
    </source>
</evidence>